<dbReference type="GO" id="GO:0140359">
    <property type="term" value="F:ABC-type transporter activity"/>
    <property type="evidence" value="ECO:0007669"/>
    <property type="project" value="InterPro"/>
</dbReference>
<feature type="transmembrane region" description="Helical" evidence="7">
    <location>
        <begin position="250"/>
        <end position="275"/>
    </location>
</feature>
<dbReference type="InterPro" id="IPR017871">
    <property type="entry name" value="ABC_transporter-like_CS"/>
</dbReference>
<reference evidence="10 11" key="1">
    <citation type="submission" date="2018-09" db="EMBL/GenBank/DDBJ databases">
        <title>Evolutionary history of phycoerythrin pigmentation in the water bloom-forming cyanobacterium Microcystis aeruginosa.</title>
        <authorList>
            <person name="Tanabe Y."/>
            <person name="Tanabe Y."/>
            <person name="Yamaguchi H."/>
        </authorList>
    </citation>
    <scope>NUCLEOTIDE SEQUENCE [LARGE SCALE GENOMIC DNA]</scope>
    <source>
        <strain evidence="10 11">NIES-2519</strain>
    </source>
</reference>
<dbReference type="EMBL" id="BHVO01000078">
    <property type="protein sequence ID" value="GCA72011.1"/>
    <property type="molecule type" value="Genomic_DNA"/>
</dbReference>
<dbReference type="InterPro" id="IPR011527">
    <property type="entry name" value="ABC1_TM_dom"/>
</dbReference>
<evidence type="ECO:0000256" key="2">
    <source>
        <dbReference type="ARBA" id="ARBA00022692"/>
    </source>
</evidence>
<evidence type="ECO:0000259" key="9">
    <source>
        <dbReference type="PROSITE" id="PS50929"/>
    </source>
</evidence>
<evidence type="ECO:0000313" key="11">
    <source>
        <dbReference type="Proteomes" id="UP000323569"/>
    </source>
</evidence>
<dbReference type="InterPro" id="IPR027417">
    <property type="entry name" value="P-loop_NTPase"/>
</dbReference>
<comment type="subcellular location">
    <subcellularLocation>
        <location evidence="1">Cell membrane</location>
        <topology evidence="1">Multi-pass membrane protein</topology>
    </subcellularLocation>
</comment>
<evidence type="ECO:0000256" key="6">
    <source>
        <dbReference type="ARBA" id="ARBA00023136"/>
    </source>
</evidence>
<sequence>MSSKNLPLASLPILLGRNGFFWLTVSLLASLSLGMVDYGLARFLQLLLRFLGLTSEETYLLGGGWNWQPSLWQLLLLFLGLGIFRGIAQFWAYQGNDCVYETINTRLRLFALHEILHSSSQKYISATDTNSRVGEVFPQTAWFFWYTAWVLSFGIECLVLLGAMLSLAWRESLLASLGLGLIGLLVLKINHRVRAVATQIPEEQKALVSGIERIARNWLLVRVLRTNKREYNHLVEKTLNYYNNFLRAKFLGNFGAVIPLILGIFLLVIIIFTNIRIWKTPGIKLVACLYLFGRFLNTFSRMGRGFGMMNSVFPYCKISLVYLAQIDAKEISAALLPIVSGKSTKTSISFPENFAQSPDSSRVVNETPSLQPPPNIELRKVSFSYLPNIPPVLRNISLAIKGGEQLGIIGRSGSGKSTLLGLILGVLQPSNGKVQIAGINAQEFLAQPLVQVGYVGAEPFLIEGSIKHNLDYGSRKPYSIEEYRQALAAASLLEVVDRLPDGLDYRLTDNSQGLSAGQKQRLALARALLSKPQILVLDEVSANLDDETEAEIAKELLALKGLCTVIIVSHRPGILKFADTILELSTLQKSINTL</sequence>
<protein>
    <submittedName>
        <fullName evidence="10">Lipid A export ATP-binding/permease protein MsbA</fullName>
    </submittedName>
</protein>
<evidence type="ECO:0000256" key="7">
    <source>
        <dbReference type="SAM" id="Phobius"/>
    </source>
</evidence>
<dbReference type="PANTHER" id="PTHR24221:SF654">
    <property type="entry name" value="ATP-BINDING CASSETTE SUB-FAMILY B MEMBER 6"/>
    <property type="match status" value="1"/>
</dbReference>
<keyword evidence="6 7" id="KW-0472">Membrane</keyword>
<comment type="caution">
    <text evidence="10">The sequence shown here is derived from an EMBL/GenBank/DDBJ whole genome shotgun (WGS) entry which is preliminary data.</text>
</comment>
<dbReference type="PROSITE" id="PS00211">
    <property type="entry name" value="ABC_TRANSPORTER_1"/>
    <property type="match status" value="1"/>
</dbReference>
<evidence type="ECO:0000256" key="4">
    <source>
        <dbReference type="ARBA" id="ARBA00022840"/>
    </source>
</evidence>
<dbReference type="Gene3D" id="1.20.1560.10">
    <property type="entry name" value="ABC transporter type 1, transmembrane domain"/>
    <property type="match status" value="1"/>
</dbReference>
<dbReference type="GO" id="GO:0034040">
    <property type="term" value="F:ATPase-coupled lipid transmembrane transporter activity"/>
    <property type="evidence" value="ECO:0007669"/>
    <property type="project" value="TreeGrafter"/>
</dbReference>
<evidence type="ECO:0000256" key="3">
    <source>
        <dbReference type="ARBA" id="ARBA00022741"/>
    </source>
</evidence>
<dbReference type="GO" id="GO:0005524">
    <property type="term" value="F:ATP binding"/>
    <property type="evidence" value="ECO:0007669"/>
    <property type="project" value="UniProtKB-KW"/>
</dbReference>
<dbReference type="GO" id="GO:0005886">
    <property type="term" value="C:plasma membrane"/>
    <property type="evidence" value="ECO:0007669"/>
    <property type="project" value="UniProtKB-SubCell"/>
</dbReference>
<keyword evidence="2 7" id="KW-0812">Transmembrane</keyword>
<dbReference type="PROSITE" id="PS50929">
    <property type="entry name" value="ABC_TM1F"/>
    <property type="match status" value="1"/>
</dbReference>
<dbReference type="Gene3D" id="3.40.50.300">
    <property type="entry name" value="P-loop containing nucleotide triphosphate hydrolases"/>
    <property type="match status" value="1"/>
</dbReference>
<feature type="transmembrane region" description="Helical" evidence="7">
    <location>
        <begin position="71"/>
        <end position="93"/>
    </location>
</feature>
<dbReference type="SUPFAM" id="SSF52540">
    <property type="entry name" value="P-loop containing nucleoside triphosphate hydrolases"/>
    <property type="match status" value="1"/>
</dbReference>
<feature type="transmembrane region" description="Helical" evidence="7">
    <location>
        <begin position="142"/>
        <end position="167"/>
    </location>
</feature>
<dbReference type="PROSITE" id="PS50893">
    <property type="entry name" value="ABC_TRANSPORTER_2"/>
    <property type="match status" value="1"/>
</dbReference>
<dbReference type="InterPro" id="IPR003439">
    <property type="entry name" value="ABC_transporter-like_ATP-bd"/>
</dbReference>
<keyword evidence="3" id="KW-0547">Nucleotide-binding</keyword>
<evidence type="ECO:0000256" key="5">
    <source>
        <dbReference type="ARBA" id="ARBA00022989"/>
    </source>
</evidence>
<keyword evidence="5 7" id="KW-1133">Transmembrane helix</keyword>
<dbReference type="Pfam" id="PF00005">
    <property type="entry name" value="ABC_tran"/>
    <property type="match status" value="1"/>
</dbReference>
<dbReference type="InterPro" id="IPR039421">
    <property type="entry name" value="Type_1_exporter"/>
</dbReference>
<dbReference type="Proteomes" id="UP000323569">
    <property type="component" value="Unassembled WGS sequence"/>
</dbReference>
<dbReference type="SMART" id="SM00382">
    <property type="entry name" value="AAA"/>
    <property type="match status" value="1"/>
</dbReference>
<name>A0A5A5RFY8_MICAE</name>
<feature type="domain" description="ABC transmembrane type-1" evidence="9">
    <location>
        <begin position="25"/>
        <end position="311"/>
    </location>
</feature>
<dbReference type="PANTHER" id="PTHR24221">
    <property type="entry name" value="ATP-BINDING CASSETTE SUB-FAMILY B"/>
    <property type="match status" value="1"/>
</dbReference>
<gene>
    <name evidence="10" type="primary">msbA_2</name>
    <name evidence="10" type="ORF">MiYa_03558</name>
</gene>
<dbReference type="AlphaFoldDB" id="A0A5A5RFY8"/>
<feature type="transmembrane region" description="Helical" evidence="7">
    <location>
        <begin position="20"/>
        <end position="40"/>
    </location>
</feature>
<feature type="domain" description="ABC transporter" evidence="8">
    <location>
        <begin position="376"/>
        <end position="594"/>
    </location>
</feature>
<proteinExistence type="predicted"/>
<dbReference type="InterPro" id="IPR003593">
    <property type="entry name" value="AAA+_ATPase"/>
</dbReference>
<organism evidence="10 11">
    <name type="scientific">Microcystis aeruginosa NIES-2519</name>
    <dbReference type="NCBI Taxonomy" id="2303981"/>
    <lineage>
        <taxon>Bacteria</taxon>
        <taxon>Bacillati</taxon>
        <taxon>Cyanobacteriota</taxon>
        <taxon>Cyanophyceae</taxon>
        <taxon>Oscillatoriophycideae</taxon>
        <taxon>Chroococcales</taxon>
        <taxon>Microcystaceae</taxon>
        <taxon>Microcystis</taxon>
    </lineage>
</organism>
<keyword evidence="4 10" id="KW-0067">ATP-binding</keyword>
<dbReference type="SUPFAM" id="SSF90123">
    <property type="entry name" value="ABC transporter transmembrane region"/>
    <property type="match status" value="1"/>
</dbReference>
<dbReference type="InterPro" id="IPR036640">
    <property type="entry name" value="ABC1_TM_sf"/>
</dbReference>
<evidence type="ECO:0000313" key="10">
    <source>
        <dbReference type="EMBL" id="GCA72011.1"/>
    </source>
</evidence>
<feature type="transmembrane region" description="Helical" evidence="7">
    <location>
        <begin position="173"/>
        <end position="190"/>
    </location>
</feature>
<evidence type="ECO:0000256" key="1">
    <source>
        <dbReference type="ARBA" id="ARBA00004651"/>
    </source>
</evidence>
<dbReference type="GO" id="GO:0016887">
    <property type="term" value="F:ATP hydrolysis activity"/>
    <property type="evidence" value="ECO:0007669"/>
    <property type="project" value="InterPro"/>
</dbReference>
<evidence type="ECO:0000259" key="8">
    <source>
        <dbReference type="PROSITE" id="PS50893"/>
    </source>
</evidence>
<accession>A0A5A5RFY8</accession>